<gene>
    <name evidence="2" type="ORF">HNQ92_002902</name>
</gene>
<evidence type="ECO:0000313" key="2">
    <source>
        <dbReference type="EMBL" id="MBB5284754.1"/>
    </source>
</evidence>
<evidence type="ECO:0000256" key="1">
    <source>
        <dbReference type="SAM" id="SignalP"/>
    </source>
</evidence>
<evidence type="ECO:0000313" key="3">
    <source>
        <dbReference type="Proteomes" id="UP000557307"/>
    </source>
</evidence>
<dbReference type="Proteomes" id="UP000557307">
    <property type="component" value="Unassembled WGS sequence"/>
</dbReference>
<reference evidence="2 3" key="1">
    <citation type="submission" date="2020-08" db="EMBL/GenBank/DDBJ databases">
        <title>Genomic Encyclopedia of Type Strains, Phase IV (KMG-IV): sequencing the most valuable type-strain genomes for metagenomic binning, comparative biology and taxonomic classification.</title>
        <authorList>
            <person name="Goeker M."/>
        </authorList>
    </citation>
    <scope>NUCLEOTIDE SEQUENCE [LARGE SCALE GENOMIC DNA]</scope>
    <source>
        <strain evidence="2 3">DSM 105074</strain>
    </source>
</reference>
<dbReference type="EMBL" id="JACHGF010000004">
    <property type="protein sequence ID" value="MBB5284754.1"/>
    <property type="molecule type" value="Genomic_DNA"/>
</dbReference>
<accession>A0A840TMZ7</accession>
<organism evidence="2 3">
    <name type="scientific">Rhabdobacter roseus</name>
    <dbReference type="NCBI Taxonomy" id="1655419"/>
    <lineage>
        <taxon>Bacteria</taxon>
        <taxon>Pseudomonadati</taxon>
        <taxon>Bacteroidota</taxon>
        <taxon>Cytophagia</taxon>
        <taxon>Cytophagales</taxon>
        <taxon>Cytophagaceae</taxon>
        <taxon>Rhabdobacter</taxon>
    </lineage>
</organism>
<feature type="signal peptide" evidence="1">
    <location>
        <begin position="1"/>
        <end position="21"/>
    </location>
</feature>
<dbReference type="RefSeq" id="WP_184174715.1">
    <property type="nucleotide sequence ID" value="NZ_JACHGF010000004.1"/>
</dbReference>
<feature type="chain" id="PRO_5032441053" evidence="1">
    <location>
        <begin position="22"/>
        <end position="326"/>
    </location>
</feature>
<sequence>MTYRRPVLSLALFLTVSLAEAQQVGLSRLFYPNVTLRADYYVPSRMSGSDEFGLTRTSFFGMVPVQSEVQAGFSLRKKLDLRAVHTVLIGQFSQLQPTVAGVNTPDNGYKTVSMGAIRLQASIKDKFWVYGGGLGITESNETFFTPQPFLWGGAARMRVFGLQSQIMYGSIIAYNQKLRVIPILGVNKRLNRHWRATALLPFMADVNYKVNNWFNLDMMAGVNGYSGGFQLQTAEEKLLRRQNYQHIKLGIAANAHLFTVLNVSLEAGMTGFRTLRTFNSARENLTSYSPNPTPYVGASVRYITSRSSLTSRFTKKMGIGDKGINW</sequence>
<protein>
    <submittedName>
        <fullName evidence="2">Uncharacterized protein</fullName>
    </submittedName>
</protein>
<keyword evidence="3" id="KW-1185">Reference proteome</keyword>
<proteinExistence type="predicted"/>
<name>A0A840TMZ7_9BACT</name>
<dbReference type="AlphaFoldDB" id="A0A840TMZ7"/>
<comment type="caution">
    <text evidence="2">The sequence shown here is derived from an EMBL/GenBank/DDBJ whole genome shotgun (WGS) entry which is preliminary data.</text>
</comment>
<keyword evidence="1" id="KW-0732">Signal</keyword>